<gene>
    <name evidence="1" type="ORF">E2C01_039807</name>
</gene>
<protein>
    <submittedName>
        <fullName evidence="1">Uncharacterized protein</fullName>
    </submittedName>
</protein>
<dbReference type="EMBL" id="VSRR010007046">
    <property type="protein sequence ID" value="MPC46098.1"/>
    <property type="molecule type" value="Genomic_DNA"/>
</dbReference>
<reference evidence="1 2" key="1">
    <citation type="submission" date="2019-05" db="EMBL/GenBank/DDBJ databases">
        <title>Another draft genome of Portunus trituberculatus and its Hox gene families provides insights of decapod evolution.</title>
        <authorList>
            <person name="Jeong J.-H."/>
            <person name="Song I."/>
            <person name="Kim S."/>
            <person name="Choi T."/>
            <person name="Kim D."/>
            <person name="Ryu S."/>
            <person name="Kim W."/>
        </authorList>
    </citation>
    <scope>NUCLEOTIDE SEQUENCE [LARGE SCALE GENOMIC DNA]</scope>
    <source>
        <tissue evidence="1">Muscle</tissue>
    </source>
</reference>
<evidence type="ECO:0000313" key="1">
    <source>
        <dbReference type="EMBL" id="MPC46098.1"/>
    </source>
</evidence>
<dbReference type="AlphaFoldDB" id="A0A5B7FM89"/>
<accession>A0A5B7FM89</accession>
<comment type="caution">
    <text evidence="1">The sequence shown here is derived from an EMBL/GenBank/DDBJ whole genome shotgun (WGS) entry which is preliminary data.</text>
</comment>
<proteinExistence type="predicted"/>
<dbReference type="Proteomes" id="UP000324222">
    <property type="component" value="Unassembled WGS sequence"/>
</dbReference>
<keyword evidence="2" id="KW-1185">Reference proteome</keyword>
<organism evidence="1 2">
    <name type="scientific">Portunus trituberculatus</name>
    <name type="common">Swimming crab</name>
    <name type="synonym">Neptunus trituberculatus</name>
    <dbReference type="NCBI Taxonomy" id="210409"/>
    <lineage>
        <taxon>Eukaryota</taxon>
        <taxon>Metazoa</taxon>
        <taxon>Ecdysozoa</taxon>
        <taxon>Arthropoda</taxon>
        <taxon>Crustacea</taxon>
        <taxon>Multicrustacea</taxon>
        <taxon>Malacostraca</taxon>
        <taxon>Eumalacostraca</taxon>
        <taxon>Eucarida</taxon>
        <taxon>Decapoda</taxon>
        <taxon>Pleocyemata</taxon>
        <taxon>Brachyura</taxon>
        <taxon>Eubrachyura</taxon>
        <taxon>Portunoidea</taxon>
        <taxon>Portunidae</taxon>
        <taxon>Portuninae</taxon>
        <taxon>Portunus</taxon>
    </lineage>
</organism>
<name>A0A5B7FM89_PORTR</name>
<evidence type="ECO:0000313" key="2">
    <source>
        <dbReference type="Proteomes" id="UP000324222"/>
    </source>
</evidence>
<sequence>MTACCRMRREKCVKLSSSSWHSGMDITAGINYLSHNVFVKLNRWSTQVGLDNNTLARMLELPILN</sequence>